<evidence type="ECO:0000313" key="5">
    <source>
        <dbReference type="Proteomes" id="UP000256708"/>
    </source>
</evidence>
<feature type="domain" description="Resolvase/invertase-type recombinase catalytic" evidence="3">
    <location>
        <begin position="5"/>
        <end position="141"/>
    </location>
</feature>
<gene>
    <name evidence="4" type="ORF">DXT99_26045</name>
</gene>
<keyword evidence="1" id="KW-0238">DNA-binding</keyword>
<evidence type="ECO:0000313" key="4">
    <source>
        <dbReference type="EMBL" id="RDV10698.1"/>
    </source>
</evidence>
<dbReference type="PANTHER" id="PTHR30461:SF2">
    <property type="entry name" value="SERINE RECOMBINASE PINE-RELATED"/>
    <property type="match status" value="1"/>
</dbReference>
<dbReference type="AlphaFoldDB" id="A0A3D8KZU0"/>
<dbReference type="Pfam" id="PF00239">
    <property type="entry name" value="Resolvase"/>
    <property type="match status" value="1"/>
</dbReference>
<dbReference type="SUPFAM" id="SSF53041">
    <property type="entry name" value="Resolvase-like"/>
    <property type="match status" value="1"/>
</dbReference>
<name>A0A3D8KZU0_9BACT</name>
<evidence type="ECO:0000256" key="1">
    <source>
        <dbReference type="ARBA" id="ARBA00023125"/>
    </source>
</evidence>
<accession>A0A3D8KZU0</accession>
<evidence type="ECO:0000256" key="2">
    <source>
        <dbReference type="ARBA" id="ARBA00023172"/>
    </source>
</evidence>
<comment type="caution">
    <text evidence="4">The sequence shown here is derived from an EMBL/GenBank/DDBJ whole genome shotgun (WGS) entry which is preliminary data.</text>
</comment>
<dbReference type="Gene3D" id="3.40.50.1390">
    <property type="entry name" value="Resolvase, N-terminal catalytic domain"/>
    <property type="match status" value="1"/>
</dbReference>
<evidence type="ECO:0000259" key="3">
    <source>
        <dbReference type="PROSITE" id="PS51736"/>
    </source>
</evidence>
<keyword evidence="2" id="KW-0233">DNA recombination</keyword>
<dbReference type="Proteomes" id="UP000256708">
    <property type="component" value="Unassembled WGS sequence"/>
</dbReference>
<sequence>MEEQQYVVYYRVSTKKQGESGLGLEAQRTYVRHFYSGRNIIGEYTEKVSGKDIANRPRLLEALELCRRRQATLVVAKIDRLSRNTEQALSIYRELEGRLESCDIPNLDKFTLTLFMAIADRERELIGLRTKAALDEKIKQTGEWRKPSEAFRTGAASAEGTRVLQHNARVNENNKRAAALIQFLRSTKVDVTGSEGEVTGKTEMPWKEIARKLNEAGFRASRGGPFQATQVQRIHQRTAAQQVSPLEKPFHS</sequence>
<dbReference type="InterPro" id="IPR050639">
    <property type="entry name" value="SSR_resolvase"/>
</dbReference>
<dbReference type="OrthoDB" id="2290206at2"/>
<reference evidence="5" key="1">
    <citation type="submission" date="2018-08" db="EMBL/GenBank/DDBJ databases">
        <authorList>
            <person name="Liu Z.-W."/>
            <person name="Du Z.-J."/>
        </authorList>
    </citation>
    <scope>NUCLEOTIDE SEQUENCE [LARGE SCALE GENOMIC DNA]</scope>
    <source>
        <strain evidence="5">H4X</strain>
    </source>
</reference>
<dbReference type="InterPro" id="IPR036162">
    <property type="entry name" value="Resolvase-like_N_sf"/>
</dbReference>
<dbReference type="InterPro" id="IPR006119">
    <property type="entry name" value="Resolv_N"/>
</dbReference>
<dbReference type="PANTHER" id="PTHR30461">
    <property type="entry name" value="DNA-INVERTASE FROM LAMBDOID PROPHAGE"/>
    <property type="match status" value="1"/>
</dbReference>
<dbReference type="PROSITE" id="PS51736">
    <property type="entry name" value="RECOMBINASES_3"/>
    <property type="match status" value="1"/>
</dbReference>
<dbReference type="GO" id="GO:0000150">
    <property type="term" value="F:DNA strand exchange activity"/>
    <property type="evidence" value="ECO:0007669"/>
    <property type="project" value="InterPro"/>
</dbReference>
<protein>
    <submittedName>
        <fullName evidence="4">Resolvase</fullName>
    </submittedName>
</protein>
<dbReference type="GO" id="GO:0003677">
    <property type="term" value="F:DNA binding"/>
    <property type="evidence" value="ECO:0007669"/>
    <property type="project" value="UniProtKB-KW"/>
</dbReference>
<dbReference type="RefSeq" id="WP_115568531.1">
    <property type="nucleotide sequence ID" value="NZ_QRGR01000054.1"/>
</dbReference>
<organism evidence="4 5">
    <name type="scientific">Pontibacter diazotrophicus</name>
    <dbReference type="NCBI Taxonomy" id="1400979"/>
    <lineage>
        <taxon>Bacteria</taxon>
        <taxon>Pseudomonadati</taxon>
        <taxon>Bacteroidota</taxon>
        <taxon>Cytophagia</taxon>
        <taxon>Cytophagales</taxon>
        <taxon>Hymenobacteraceae</taxon>
        <taxon>Pontibacter</taxon>
    </lineage>
</organism>
<proteinExistence type="predicted"/>
<dbReference type="EMBL" id="QRGR01000054">
    <property type="protein sequence ID" value="RDV10698.1"/>
    <property type="molecule type" value="Genomic_DNA"/>
</dbReference>
<keyword evidence="5" id="KW-1185">Reference proteome</keyword>
<dbReference type="CDD" id="cd00338">
    <property type="entry name" value="Ser_Recombinase"/>
    <property type="match status" value="1"/>
</dbReference>
<dbReference type="SMART" id="SM00857">
    <property type="entry name" value="Resolvase"/>
    <property type="match status" value="1"/>
</dbReference>